<comment type="caution">
    <text evidence="7">The sequence shown here is derived from an EMBL/GenBank/DDBJ whole genome shotgun (WGS) entry which is preliminary data.</text>
</comment>
<dbReference type="SUPFAM" id="SSF158457">
    <property type="entry name" value="Orange domain-like"/>
    <property type="match status" value="1"/>
</dbReference>
<sequence>IRKRKLEKADILELTVKHLRDLQGSRKGVLMLTQEGVAEYQAGFRSCLNGVSQYLLRSKGTDEHLRLGVLNHLVNAFPVFSGCRFSTADSGGRLEAVPSPRARAAGFQPASAPRVDSPVNDPPPSPAGNSSPGTPVAENRPNGQKADTVSAQDQCPPCILAQSKCPAKNTLDPASECLWRPW</sequence>
<comment type="subcellular location">
    <subcellularLocation>
        <location evidence="1">Nucleus</location>
    </subcellularLocation>
</comment>
<dbReference type="STRING" id="75743.A0A401Q1T9"/>
<dbReference type="Gene3D" id="6.10.250.980">
    <property type="match status" value="1"/>
</dbReference>
<feature type="compositionally biased region" description="Polar residues" evidence="5">
    <location>
        <begin position="141"/>
        <end position="151"/>
    </location>
</feature>
<gene>
    <name evidence="7" type="ORF">scyTo_0015965</name>
</gene>
<dbReference type="GO" id="GO:0003677">
    <property type="term" value="F:DNA binding"/>
    <property type="evidence" value="ECO:0007669"/>
    <property type="project" value="InterPro"/>
</dbReference>
<evidence type="ECO:0000256" key="3">
    <source>
        <dbReference type="ARBA" id="ARBA00023163"/>
    </source>
</evidence>
<dbReference type="GO" id="GO:0006355">
    <property type="term" value="P:regulation of DNA-templated transcription"/>
    <property type="evidence" value="ECO:0007669"/>
    <property type="project" value="InterPro"/>
</dbReference>
<dbReference type="PANTHER" id="PTHR10985">
    <property type="entry name" value="BASIC HELIX-LOOP-HELIX TRANSCRIPTION FACTOR, HES-RELATED"/>
    <property type="match status" value="1"/>
</dbReference>
<feature type="region of interest" description="Disordered" evidence="5">
    <location>
        <begin position="99"/>
        <end position="151"/>
    </location>
</feature>
<proteinExistence type="predicted"/>
<dbReference type="Proteomes" id="UP000288216">
    <property type="component" value="Unassembled WGS sequence"/>
</dbReference>
<feature type="domain" description="Orange" evidence="6">
    <location>
        <begin position="40"/>
        <end position="73"/>
    </location>
</feature>
<evidence type="ECO:0000256" key="4">
    <source>
        <dbReference type="ARBA" id="ARBA00023242"/>
    </source>
</evidence>
<accession>A0A401Q1T9</accession>
<dbReference type="Pfam" id="PF07527">
    <property type="entry name" value="Hairy_orange"/>
    <property type="match status" value="1"/>
</dbReference>
<evidence type="ECO:0000256" key="1">
    <source>
        <dbReference type="ARBA" id="ARBA00004123"/>
    </source>
</evidence>
<keyword evidence="4" id="KW-0539">Nucleus</keyword>
<dbReference type="OrthoDB" id="6085656at2759"/>
<dbReference type="InterPro" id="IPR050370">
    <property type="entry name" value="HES_HEY"/>
</dbReference>
<evidence type="ECO:0000313" key="7">
    <source>
        <dbReference type="EMBL" id="GCB79355.1"/>
    </source>
</evidence>
<dbReference type="PROSITE" id="PS51054">
    <property type="entry name" value="ORANGE"/>
    <property type="match status" value="1"/>
</dbReference>
<dbReference type="Gene3D" id="4.10.280.10">
    <property type="entry name" value="Helix-loop-helix DNA-binding domain"/>
    <property type="match status" value="1"/>
</dbReference>
<organism evidence="7 8">
    <name type="scientific">Scyliorhinus torazame</name>
    <name type="common">Cloudy catshark</name>
    <name type="synonym">Catulus torazame</name>
    <dbReference type="NCBI Taxonomy" id="75743"/>
    <lineage>
        <taxon>Eukaryota</taxon>
        <taxon>Metazoa</taxon>
        <taxon>Chordata</taxon>
        <taxon>Craniata</taxon>
        <taxon>Vertebrata</taxon>
        <taxon>Chondrichthyes</taxon>
        <taxon>Elasmobranchii</taxon>
        <taxon>Galeomorphii</taxon>
        <taxon>Galeoidea</taxon>
        <taxon>Carcharhiniformes</taxon>
        <taxon>Scyliorhinidae</taxon>
        <taxon>Scyliorhinus</taxon>
    </lineage>
</organism>
<reference evidence="7 8" key="1">
    <citation type="journal article" date="2018" name="Nat. Ecol. Evol.">
        <title>Shark genomes provide insights into elasmobranch evolution and the origin of vertebrates.</title>
        <authorList>
            <person name="Hara Y"/>
            <person name="Yamaguchi K"/>
            <person name="Onimaru K"/>
            <person name="Kadota M"/>
            <person name="Koyanagi M"/>
            <person name="Keeley SD"/>
            <person name="Tatsumi K"/>
            <person name="Tanaka K"/>
            <person name="Motone F"/>
            <person name="Kageyama Y"/>
            <person name="Nozu R"/>
            <person name="Adachi N"/>
            <person name="Nishimura O"/>
            <person name="Nakagawa R"/>
            <person name="Tanegashima C"/>
            <person name="Kiyatake I"/>
            <person name="Matsumoto R"/>
            <person name="Murakumo K"/>
            <person name="Nishida K"/>
            <person name="Terakita A"/>
            <person name="Kuratani S"/>
            <person name="Sato K"/>
            <person name="Hyodo S Kuraku.S."/>
        </authorList>
    </citation>
    <scope>NUCLEOTIDE SEQUENCE [LARGE SCALE GENOMIC DNA]</scope>
</reference>
<dbReference type="GO" id="GO:0046983">
    <property type="term" value="F:protein dimerization activity"/>
    <property type="evidence" value="ECO:0007669"/>
    <property type="project" value="InterPro"/>
</dbReference>
<keyword evidence="3" id="KW-0804">Transcription</keyword>
<evidence type="ECO:0000256" key="5">
    <source>
        <dbReference type="SAM" id="MobiDB-lite"/>
    </source>
</evidence>
<dbReference type="EMBL" id="BFAA01009348">
    <property type="protein sequence ID" value="GCB79355.1"/>
    <property type="molecule type" value="Genomic_DNA"/>
</dbReference>
<evidence type="ECO:0000313" key="8">
    <source>
        <dbReference type="Proteomes" id="UP000288216"/>
    </source>
</evidence>
<dbReference type="OMA" id="MAVECYD"/>
<keyword evidence="8" id="KW-1185">Reference proteome</keyword>
<dbReference type="GO" id="GO:0005634">
    <property type="term" value="C:nucleus"/>
    <property type="evidence" value="ECO:0007669"/>
    <property type="project" value="UniProtKB-SubCell"/>
</dbReference>
<dbReference type="AlphaFoldDB" id="A0A401Q1T9"/>
<dbReference type="InterPro" id="IPR036638">
    <property type="entry name" value="HLH_DNA-bd_sf"/>
</dbReference>
<evidence type="ECO:0000259" key="6">
    <source>
        <dbReference type="PROSITE" id="PS51054"/>
    </source>
</evidence>
<name>A0A401Q1T9_SCYTO</name>
<protein>
    <recommendedName>
        <fullName evidence="6">Orange domain-containing protein</fullName>
    </recommendedName>
</protein>
<feature type="non-terminal residue" evidence="7">
    <location>
        <position position="1"/>
    </location>
</feature>
<keyword evidence="2" id="KW-0805">Transcription regulation</keyword>
<dbReference type="InterPro" id="IPR003650">
    <property type="entry name" value="Orange_dom"/>
</dbReference>
<evidence type="ECO:0000256" key="2">
    <source>
        <dbReference type="ARBA" id="ARBA00023015"/>
    </source>
</evidence>